<keyword evidence="2" id="KW-0067">ATP-binding</keyword>
<keyword evidence="2" id="KW-0378">Hydrolase</keyword>
<keyword evidence="2" id="KW-0347">Helicase</keyword>
<evidence type="ECO:0000259" key="1">
    <source>
        <dbReference type="Pfam" id="PF04851"/>
    </source>
</evidence>
<dbReference type="RefSeq" id="WP_220128409.1">
    <property type="nucleotide sequence ID" value="NZ_JACDUS010000012.1"/>
</dbReference>
<evidence type="ECO:0000313" key="3">
    <source>
        <dbReference type="Proteomes" id="UP000525298"/>
    </source>
</evidence>
<dbReference type="EMBL" id="JACDUS010000012">
    <property type="protein sequence ID" value="MBA2882733.1"/>
    <property type="molecule type" value="Genomic_DNA"/>
</dbReference>
<gene>
    <name evidence="2" type="ORF">HNR65_003088</name>
</gene>
<evidence type="ECO:0000313" key="2">
    <source>
        <dbReference type="EMBL" id="MBA2882733.1"/>
    </source>
</evidence>
<name>A0A7W0CBJ3_9BACT</name>
<dbReference type="InterPro" id="IPR027417">
    <property type="entry name" value="P-loop_NTPase"/>
</dbReference>
<comment type="caution">
    <text evidence="2">The sequence shown here is derived from an EMBL/GenBank/DDBJ whole genome shotgun (WGS) entry which is preliminary data.</text>
</comment>
<keyword evidence="2" id="KW-0547">Nucleotide-binding</keyword>
<dbReference type="GO" id="GO:0003677">
    <property type="term" value="F:DNA binding"/>
    <property type="evidence" value="ECO:0007669"/>
    <property type="project" value="InterPro"/>
</dbReference>
<accession>A0A7W0CBJ3</accession>
<dbReference type="Pfam" id="PF04851">
    <property type="entry name" value="ResIII"/>
    <property type="match status" value="1"/>
</dbReference>
<dbReference type="SUPFAM" id="SSF52540">
    <property type="entry name" value="P-loop containing nucleoside triphosphate hydrolases"/>
    <property type="match status" value="1"/>
</dbReference>
<dbReference type="Proteomes" id="UP000525298">
    <property type="component" value="Unassembled WGS sequence"/>
</dbReference>
<dbReference type="InterPro" id="IPR006935">
    <property type="entry name" value="Helicase/UvrB_N"/>
</dbReference>
<sequence>MNGRKIRPFHLLTELIKDPRMEGLGSDNMHKFYHNFVDSSLFWDANCLLSKDLLQTYEQNIVRHTLAINRKRQRTVHWKYFQWLGLLFSEIYLDRYFNDRPKLLEDLNQYVETFNKHWPDFADVPPYTEDDLNKLCFQCATGSGKTLLMHANLLQYRHYAEQTGKSNKLSRVILLTPNESLSEQHLGELAESGIDAGFYLENRGGVFSAARGLDRVDILEITKLADQKGPNTVETRELTEQNLLLVDEGHRGMSGTEEGAWFKRRAELCAKGFTFEYSATFEQAVIASKREDFENSYAKTVIFDYSYRWFYEDGFGKDYKILNLPASFQQVRNLYLTACLLKSYQQLKIYQENRIDFQPFHIEKPLWVFVGSTVSKAKGSKLEKNVAADVAQIIQFIADFTADPKSAKEYILEILTRSGQDTGLLDSDGNDIFHNAFSYLLKAFNPRDAIDSLYRDIMGRLFNNPAGGKLSLSRIKGESGEIALKLGTADDPFGLINVGDALGLSHHCAEVCTNIEVGDSDFAESMFSSVKSSDSPVNLLIGSKKFVEGWDCWRVSTMGLMHVGKSEGAQIIQLFGRGVRLKGYQWSLKRSGHSLNFKRPLFIEDLETLNVFGIEADFMERFRAYLKEEGLPGNEKRQTITVALNVTYDFGKRLKTLRPKRKDTDGREYDFKKDGPVPMIDDLPETVDNHFVVVDWYPRIQKIESRGRAKESQKEKAQLENQHIAFLDADALYFELERFKRERSWHNLNISKKAILSLLANPRWYTLYIPTARLHPNDYNGIVLLQQVAAELLKRLCECLYNYRKREYIEPRLELREINETDGNLPGDEEYQLVVDGDETQLIQQIEQIKLEIENKKEILTRMDTPGELKTCKWGRHLFQPLFHVRKGGRISILPVALNQSEYRFVEDLKDWCDENGDRLKENHQEIFLLRNISRKGVGFFEAGGFYPDFILWLLSGDKQYVNFIEPHGLMHEGPGSNKVQFHSRIKDVEKRLGNPKVVLNSFILSWTPFAQLQWGLTQKDLEKMHILFMKEKQTEYIEKIFNELND</sequence>
<proteinExistence type="predicted"/>
<protein>
    <submittedName>
        <fullName evidence="2">Superfamily II DNA or RNA helicase</fullName>
    </submittedName>
</protein>
<dbReference type="AlphaFoldDB" id="A0A7W0CBJ3"/>
<dbReference type="GO" id="GO:0004386">
    <property type="term" value="F:helicase activity"/>
    <property type="evidence" value="ECO:0007669"/>
    <property type="project" value="UniProtKB-KW"/>
</dbReference>
<dbReference type="GO" id="GO:0005524">
    <property type="term" value="F:ATP binding"/>
    <property type="evidence" value="ECO:0007669"/>
    <property type="project" value="InterPro"/>
</dbReference>
<dbReference type="Gene3D" id="3.40.50.300">
    <property type="entry name" value="P-loop containing nucleotide triphosphate hydrolases"/>
    <property type="match status" value="1"/>
</dbReference>
<dbReference type="GO" id="GO:0016787">
    <property type="term" value="F:hydrolase activity"/>
    <property type="evidence" value="ECO:0007669"/>
    <property type="project" value="InterPro"/>
</dbReference>
<feature type="domain" description="Helicase/UvrB N-terminal" evidence="1">
    <location>
        <begin position="130"/>
        <end position="282"/>
    </location>
</feature>
<reference evidence="2 3" key="1">
    <citation type="submission" date="2020-07" db="EMBL/GenBank/DDBJ databases">
        <title>Genomic Encyclopedia of Type Strains, Phase IV (KMG-IV): sequencing the most valuable type-strain genomes for metagenomic binning, comparative biology and taxonomic classification.</title>
        <authorList>
            <person name="Goeker M."/>
        </authorList>
    </citation>
    <scope>NUCLEOTIDE SEQUENCE [LARGE SCALE GENOMIC DNA]</scope>
    <source>
        <strain evidence="2 3">DSM 17721</strain>
    </source>
</reference>
<keyword evidence="3" id="KW-1185">Reference proteome</keyword>
<organism evidence="2 3">
    <name type="scientific">Desulfosalsimonas propionicica</name>
    <dbReference type="NCBI Taxonomy" id="332175"/>
    <lineage>
        <taxon>Bacteria</taxon>
        <taxon>Pseudomonadati</taxon>
        <taxon>Thermodesulfobacteriota</taxon>
        <taxon>Desulfobacteria</taxon>
        <taxon>Desulfobacterales</taxon>
        <taxon>Desulfosalsimonadaceae</taxon>
        <taxon>Desulfosalsimonas</taxon>
    </lineage>
</organism>